<proteinExistence type="predicted"/>
<reference evidence="1" key="1">
    <citation type="submission" date="2014-11" db="EMBL/GenBank/DDBJ databases">
        <authorList>
            <person name="Amaro Gonzalez C."/>
        </authorList>
    </citation>
    <scope>NUCLEOTIDE SEQUENCE</scope>
</reference>
<reference evidence="1" key="2">
    <citation type="journal article" date="2015" name="Fish Shellfish Immunol.">
        <title>Early steps in the European eel (Anguilla anguilla)-Vibrio vulnificus interaction in the gills: Role of the RtxA13 toxin.</title>
        <authorList>
            <person name="Callol A."/>
            <person name="Pajuelo D."/>
            <person name="Ebbesson L."/>
            <person name="Teles M."/>
            <person name="MacKenzie S."/>
            <person name="Amaro C."/>
        </authorList>
    </citation>
    <scope>NUCLEOTIDE SEQUENCE</scope>
</reference>
<dbReference type="EMBL" id="GBXM01088435">
    <property type="protein sequence ID" value="JAH20142.1"/>
    <property type="molecule type" value="Transcribed_RNA"/>
</dbReference>
<dbReference type="AlphaFoldDB" id="A0A0E9QUL8"/>
<sequence length="47" mass="5537">MNTIDRNDYSYDVTLFLSHSRSDLQYCTTPILYRYICKALRGKSNSL</sequence>
<protein>
    <submittedName>
        <fullName evidence="1">Uncharacterized protein</fullName>
    </submittedName>
</protein>
<name>A0A0E9QUL8_ANGAN</name>
<evidence type="ECO:0000313" key="1">
    <source>
        <dbReference type="EMBL" id="JAH20142.1"/>
    </source>
</evidence>
<organism evidence="1">
    <name type="scientific">Anguilla anguilla</name>
    <name type="common">European freshwater eel</name>
    <name type="synonym">Muraena anguilla</name>
    <dbReference type="NCBI Taxonomy" id="7936"/>
    <lineage>
        <taxon>Eukaryota</taxon>
        <taxon>Metazoa</taxon>
        <taxon>Chordata</taxon>
        <taxon>Craniata</taxon>
        <taxon>Vertebrata</taxon>
        <taxon>Euteleostomi</taxon>
        <taxon>Actinopterygii</taxon>
        <taxon>Neopterygii</taxon>
        <taxon>Teleostei</taxon>
        <taxon>Anguilliformes</taxon>
        <taxon>Anguillidae</taxon>
        <taxon>Anguilla</taxon>
    </lineage>
</organism>
<accession>A0A0E9QUL8</accession>